<evidence type="ECO:0000313" key="5">
    <source>
        <dbReference type="EMBL" id="QAY66495.1"/>
    </source>
</evidence>
<dbReference type="GO" id="GO:0005737">
    <property type="term" value="C:cytoplasm"/>
    <property type="evidence" value="ECO:0007669"/>
    <property type="project" value="TreeGrafter"/>
</dbReference>
<sequence length="267" mass="29119">MAGMTVQDVVNRLWDGVQRSGNTVDRLETGDPGMAVTGIATAFMPSKAVIEQAIAQGVNLLIAHEGVYFSHHGDTSSFEGDPVFEHKRKRIQEAGLAIYRCHDYVHRMNPDLITAGLVQQLGWEHDVVRVKPEASVVELPGEGVTLSQIAGHVKRQLGAAYIRALGDASMPCRRIGLLVGYRGGGQTAIPLYREEKLDLLIYGEGPEWETPVYIADAIRQGHAAAVLAIGHAESEQAGMALLADRIRSYAQDVPVYHLTEPPIFHIL</sequence>
<keyword evidence="3 4" id="KW-0479">Metal-binding</keyword>
<feature type="binding site" evidence="4">
    <location>
        <position position="231"/>
    </location>
    <ligand>
        <name>a divalent metal cation</name>
        <dbReference type="ChEBI" id="CHEBI:60240"/>
        <label>1</label>
    </ligand>
</feature>
<dbReference type="AlphaFoldDB" id="A0A4P6EVE5"/>
<protein>
    <recommendedName>
        <fullName evidence="2">GTP cyclohydrolase 1 type 2 homolog</fullName>
    </recommendedName>
</protein>
<dbReference type="PANTHER" id="PTHR13799:SF14">
    <property type="entry name" value="GTP CYCLOHYDROLASE 1 TYPE 2 HOMOLOG"/>
    <property type="match status" value="1"/>
</dbReference>
<dbReference type="OrthoDB" id="1116574at2"/>
<dbReference type="GO" id="GO:0046872">
    <property type="term" value="F:metal ion binding"/>
    <property type="evidence" value="ECO:0007669"/>
    <property type="project" value="UniProtKB-KW"/>
</dbReference>
<reference evidence="5 6" key="1">
    <citation type="submission" date="2019-01" db="EMBL/GenBank/DDBJ databases">
        <title>Genome sequencing of strain FW100M-2.</title>
        <authorList>
            <person name="Heo J."/>
            <person name="Kim S.-J."/>
            <person name="Kim J.-S."/>
            <person name="Hong S.-B."/>
            <person name="Kwon S.-W."/>
        </authorList>
    </citation>
    <scope>NUCLEOTIDE SEQUENCE [LARGE SCALE GENOMIC DNA]</scope>
    <source>
        <strain evidence="5 6">FW100M-2</strain>
    </source>
</reference>
<evidence type="ECO:0000313" key="6">
    <source>
        <dbReference type="Proteomes" id="UP000293568"/>
    </source>
</evidence>
<evidence type="ECO:0000256" key="2">
    <source>
        <dbReference type="ARBA" id="ARBA00022112"/>
    </source>
</evidence>
<dbReference type="Proteomes" id="UP000293568">
    <property type="component" value="Chromosome"/>
</dbReference>
<dbReference type="EMBL" id="CP035492">
    <property type="protein sequence ID" value="QAY66495.1"/>
    <property type="molecule type" value="Genomic_DNA"/>
</dbReference>
<dbReference type="InterPro" id="IPR002678">
    <property type="entry name" value="DUF34/NIF3"/>
</dbReference>
<proteinExistence type="inferred from homology"/>
<dbReference type="Gene3D" id="3.40.1390.30">
    <property type="entry name" value="NIF3 (NGG1p interacting factor 3)-like"/>
    <property type="match status" value="2"/>
</dbReference>
<dbReference type="Pfam" id="PF01784">
    <property type="entry name" value="DUF34_NIF3"/>
    <property type="match status" value="1"/>
</dbReference>
<gene>
    <name evidence="5" type="ORF">ET464_08800</name>
</gene>
<feature type="binding site" evidence="4">
    <location>
        <position position="235"/>
    </location>
    <ligand>
        <name>a divalent metal cation</name>
        <dbReference type="ChEBI" id="CHEBI:60240"/>
        <label>1</label>
    </ligand>
</feature>
<dbReference type="InterPro" id="IPR036069">
    <property type="entry name" value="DUF34/NIF3_sf"/>
</dbReference>
<dbReference type="PANTHER" id="PTHR13799">
    <property type="entry name" value="NGG1 INTERACTING FACTOR 3"/>
    <property type="match status" value="1"/>
</dbReference>
<dbReference type="RefSeq" id="WP_129440140.1">
    <property type="nucleotide sequence ID" value="NZ_CP035492.1"/>
</dbReference>
<organism evidence="5 6">
    <name type="scientific">Paenibacillus protaetiae</name>
    <dbReference type="NCBI Taxonomy" id="2509456"/>
    <lineage>
        <taxon>Bacteria</taxon>
        <taxon>Bacillati</taxon>
        <taxon>Bacillota</taxon>
        <taxon>Bacilli</taxon>
        <taxon>Bacillales</taxon>
        <taxon>Paenibacillaceae</taxon>
        <taxon>Paenibacillus</taxon>
    </lineage>
</organism>
<dbReference type="SUPFAM" id="SSF102705">
    <property type="entry name" value="NIF3 (NGG1p interacting factor 3)-like"/>
    <property type="match status" value="1"/>
</dbReference>
<accession>A0A4P6EVE5</accession>
<evidence type="ECO:0000256" key="1">
    <source>
        <dbReference type="ARBA" id="ARBA00006964"/>
    </source>
</evidence>
<evidence type="ECO:0000256" key="4">
    <source>
        <dbReference type="PIRSR" id="PIRSR602678-1"/>
    </source>
</evidence>
<name>A0A4P6EVE5_9BACL</name>
<evidence type="ECO:0000256" key="3">
    <source>
        <dbReference type="ARBA" id="ARBA00022723"/>
    </source>
</evidence>
<dbReference type="KEGG" id="pprt:ET464_08800"/>
<comment type="similarity">
    <text evidence="1">Belongs to the GTP cyclohydrolase I type 2/NIF3 family.</text>
</comment>
<feature type="binding site" evidence="4">
    <location>
        <position position="64"/>
    </location>
    <ligand>
        <name>a divalent metal cation</name>
        <dbReference type="ChEBI" id="CHEBI:60240"/>
        <label>2</label>
    </ligand>
</feature>
<keyword evidence="6" id="KW-1185">Reference proteome</keyword>